<dbReference type="EMBL" id="JAHVJA010000002">
    <property type="protein sequence ID" value="MBY6139258.1"/>
    <property type="molecule type" value="Genomic_DNA"/>
</dbReference>
<comment type="caution">
    <text evidence="1">The sequence shown here is derived from an EMBL/GenBank/DDBJ whole genome shotgun (WGS) entry which is preliminary data.</text>
</comment>
<evidence type="ECO:0008006" key="3">
    <source>
        <dbReference type="Google" id="ProtNLM"/>
    </source>
</evidence>
<accession>A0ABS7NDH0</accession>
<evidence type="ECO:0000313" key="1">
    <source>
        <dbReference type="EMBL" id="MBY6139258.1"/>
    </source>
</evidence>
<reference evidence="1 2" key="1">
    <citation type="submission" date="2021-06" db="EMBL/GenBank/DDBJ databases">
        <title>50 bacteria genomes isolated from Dapeng, Shenzhen, China.</title>
        <authorList>
            <person name="Zheng W."/>
            <person name="Yu S."/>
            <person name="Huang Y."/>
        </authorList>
    </citation>
    <scope>NUCLEOTIDE SEQUENCE [LARGE SCALE GENOMIC DNA]</scope>
    <source>
        <strain evidence="1 2">DP1N14-2</strain>
    </source>
</reference>
<keyword evidence="2" id="KW-1185">Reference proteome</keyword>
<dbReference type="Proteomes" id="UP000766629">
    <property type="component" value="Unassembled WGS sequence"/>
</dbReference>
<name>A0ABS7NDH0_9RHOB</name>
<gene>
    <name evidence="1" type="ORF">KUV26_07385</name>
</gene>
<sequence>MADESKALQELEDMFAAARADPPALPLHLNTAILADAARVQPGGQTAANVRAERQPMWRQLIEAVGGWPALGGLTAACAAGLWIGMAPPSFVPDPAALAGYEENGTAVPYDSYDMAMVLSEDLQ</sequence>
<evidence type="ECO:0000313" key="2">
    <source>
        <dbReference type="Proteomes" id="UP000766629"/>
    </source>
</evidence>
<proteinExistence type="predicted"/>
<protein>
    <recommendedName>
        <fullName evidence="3">Dihydroorotate dehydrogenase</fullName>
    </recommendedName>
</protein>
<organism evidence="1 2">
    <name type="scientific">Leisingera daeponensis</name>
    <dbReference type="NCBI Taxonomy" id="405746"/>
    <lineage>
        <taxon>Bacteria</taxon>
        <taxon>Pseudomonadati</taxon>
        <taxon>Pseudomonadota</taxon>
        <taxon>Alphaproteobacteria</taxon>
        <taxon>Rhodobacterales</taxon>
        <taxon>Roseobacteraceae</taxon>
        <taxon>Leisingera</taxon>
    </lineage>
</organism>
<dbReference type="RefSeq" id="WP_222507868.1">
    <property type="nucleotide sequence ID" value="NZ_JAHVJA010000002.1"/>
</dbReference>